<name>A0A9Q1H824_HOLLE</name>
<evidence type="ECO:0000313" key="3">
    <source>
        <dbReference type="Proteomes" id="UP001152320"/>
    </source>
</evidence>
<feature type="compositionally biased region" description="Acidic residues" evidence="1">
    <location>
        <begin position="30"/>
        <end position="51"/>
    </location>
</feature>
<dbReference type="EMBL" id="JAIZAY010000009">
    <property type="protein sequence ID" value="KAJ8036088.1"/>
    <property type="molecule type" value="Genomic_DNA"/>
</dbReference>
<sequence length="155" mass="16541">MLHCSNGLCDGDCGCNGDNNTNGGGGDDGTSNDDDDGTGGNSEDGDGDGDGNGDGGGGGDDDAASDDDVGSACRWERLEKRNGENKYIDNYRNYPQDDEKWAMLLLRDEMVSWNASQGGKKGKSGWKQYGSHSYEVDLQESNFYGQDSHKTKTES</sequence>
<dbReference type="Proteomes" id="UP001152320">
    <property type="component" value="Chromosome 9"/>
</dbReference>
<evidence type="ECO:0000256" key="1">
    <source>
        <dbReference type="SAM" id="MobiDB-lite"/>
    </source>
</evidence>
<dbReference type="AlphaFoldDB" id="A0A9Q1H824"/>
<keyword evidence="3" id="KW-1185">Reference proteome</keyword>
<feature type="compositionally biased region" description="Acidic residues" evidence="1">
    <location>
        <begin position="59"/>
        <end position="69"/>
    </location>
</feature>
<accession>A0A9Q1H824</accession>
<organism evidence="2 3">
    <name type="scientific">Holothuria leucospilota</name>
    <name type="common">Black long sea cucumber</name>
    <name type="synonym">Mertensiothuria leucospilota</name>
    <dbReference type="NCBI Taxonomy" id="206669"/>
    <lineage>
        <taxon>Eukaryota</taxon>
        <taxon>Metazoa</taxon>
        <taxon>Echinodermata</taxon>
        <taxon>Eleutherozoa</taxon>
        <taxon>Echinozoa</taxon>
        <taxon>Holothuroidea</taxon>
        <taxon>Aspidochirotacea</taxon>
        <taxon>Aspidochirotida</taxon>
        <taxon>Holothuriidae</taxon>
        <taxon>Holothuria</taxon>
    </lineage>
</organism>
<proteinExistence type="predicted"/>
<comment type="caution">
    <text evidence="2">The sequence shown here is derived from an EMBL/GenBank/DDBJ whole genome shotgun (WGS) entry which is preliminary data.</text>
</comment>
<reference evidence="2" key="1">
    <citation type="submission" date="2021-10" db="EMBL/GenBank/DDBJ databases">
        <title>Tropical sea cucumber genome reveals ecological adaptation and Cuvierian tubules defense mechanism.</title>
        <authorList>
            <person name="Chen T."/>
        </authorList>
    </citation>
    <scope>NUCLEOTIDE SEQUENCE</scope>
    <source>
        <strain evidence="2">Nanhai2018</strain>
        <tissue evidence="2">Muscle</tissue>
    </source>
</reference>
<gene>
    <name evidence="2" type="ORF">HOLleu_19955</name>
</gene>
<feature type="region of interest" description="Disordered" evidence="1">
    <location>
        <begin position="20"/>
        <end position="71"/>
    </location>
</feature>
<protein>
    <submittedName>
        <fullName evidence="2">Uncharacterized protein</fullName>
    </submittedName>
</protein>
<evidence type="ECO:0000313" key="2">
    <source>
        <dbReference type="EMBL" id="KAJ8036088.1"/>
    </source>
</evidence>